<feature type="transmembrane region" description="Helical" evidence="1">
    <location>
        <begin position="151"/>
        <end position="179"/>
    </location>
</feature>
<comment type="caution">
    <text evidence="2">The sequence shown here is derived from an EMBL/GenBank/DDBJ whole genome shotgun (WGS) entry which is preliminary data.</text>
</comment>
<evidence type="ECO:0000313" key="2">
    <source>
        <dbReference type="EMBL" id="MCZ4280152.1"/>
    </source>
</evidence>
<keyword evidence="1" id="KW-0472">Membrane</keyword>
<feature type="transmembrane region" description="Helical" evidence="1">
    <location>
        <begin position="98"/>
        <end position="120"/>
    </location>
</feature>
<feature type="transmembrane region" description="Helical" evidence="1">
    <location>
        <begin position="38"/>
        <end position="60"/>
    </location>
</feature>
<feature type="transmembrane region" description="Helical" evidence="1">
    <location>
        <begin position="191"/>
        <end position="208"/>
    </location>
</feature>
<name>A0ABT4LJI1_9PROT</name>
<feature type="transmembrane region" description="Helical" evidence="1">
    <location>
        <begin position="325"/>
        <end position="349"/>
    </location>
</feature>
<accession>A0ABT4LJI1</accession>
<sequence length="596" mass="66710">MSDTELPQASLWYRITFSCLGTCSATLLFLLANYGAGLISGSVTYASSYFLLLGTGLCFLCLERNSWKGDTIFCLSISMVAVALSLSGSFLWKDDAIPASYQMALVLSMMVLFAIPAVYYQTARQNGCAKSKEILFPRYKSLFENAWSNKLLLLFAGLFLGTAWAILGLCGELFELISIDFFSDLFTSEPFAYIFSGLTFGLGVSLARERPRIIQSLLQIVLTLFRFLAPLLGLVALLFILTLAVMGPEKLWATGHATQLLLTLLFLFILFENAVIQSGEDNQGFPGPVQWLIMAVNVTLPAFALLALYAVWLRVEQYGWTPERFYMAVLAVIGLIYAISYAVAVLTLWKNWTDRIIKANPVIALLVLVFAVLIHLPPFEPYRLSLKDQISRLEDGRIKPADFDFSYLRFRLGTAGQKALKDIENNPVLMADPLIASRIEQVKKQSYYQASADRDAPDYLSLGNFTDYLVLYPSTIEVPGDVNKALVENYQWVLSSCYQEQQPEARCLLVNLDLNQDSQKEFLLISQYNTAYSLMLQPDGSWKAGPQLTAGYNNGSSKEYQSALERGDFRLTAPTIQNLTIGDQLFQVEFPYILQE</sequence>
<feature type="transmembrane region" description="Helical" evidence="1">
    <location>
        <begin position="251"/>
        <end position="271"/>
    </location>
</feature>
<dbReference type="Proteomes" id="UP001069802">
    <property type="component" value="Unassembled WGS sequence"/>
</dbReference>
<keyword evidence="1" id="KW-1133">Transmembrane helix</keyword>
<protein>
    <submittedName>
        <fullName evidence="2">DUF4153 domain-containing protein</fullName>
    </submittedName>
</protein>
<organism evidence="2 3">
    <name type="scientific">Kiloniella laminariae</name>
    <dbReference type="NCBI Taxonomy" id="454162"/>
    <lineage>
        <taxon>Bacteria</taxon>
        <taxon>Pseudomonadati</taxon>
        <taxon>Pseudomonadota</taxon>
        <taxon>Alphaproteobacteria</taxon>
        <taxon>Rhodospirillales</taxon>
        <taxon>Kiloniellaceae</taxon>
        <taxon>Kiloniella</taxon>
    </lineage>
</organism>
<feature type="transmembrane region" description="Helical" evidence="1">
    <location>
        <begin position="72"/>
        <end position="92"/>
    </location>
</feature>
<gene>
    <name evidence="2" type="ORF">O4H49_05160</name>
</gene>
<dbReference type="EMBL" id="JAPWGY010000002">
    <property type="protein sequence ID" value="MCZ4280152.1"/>
    <property type="molecule type" value="Genomic_DNA"/>
</dbReference>
<dbReference type="InterPro" id="IPR025291">
    <property type="entry name" value="DUF4153"/>
</dbReference>
<dbReference type="RefSeq" id="WP_269422363.1">
    <property type="nucleotide sequence ID" value="NZ_JAPWGY010000002.1"/>
</dbReference>
<feature type="transmembrane region" description="Helical" evidence="1">
    <location>
        <begin position="361"/>
        <end position="379"/>
    </location>
</feature>
<proteinExistence type="predicted"/>
<dbReference type="Pfam" id="PF13687">
    <property type="entry name" value="DUF4153"/>
    <property type="match status" value="1"/>
</dbReference>
<feature type="transmembrane region" description="Helical" evidence="1">
    <location>
        <begin position="12"/>
        <end position="32"/>
    </location>
</feature>
<keyword evidence="1" id="KW-0812">Transmembrane</keyword>
<feature type="transmembrane region" description="Helical" evidence="1">
    <location>
        <begin position="291"/>
        <end position="313"/>
    </location>
</feature>
<feature type="transmembrane region" description="Helical" evidence="1">
    <location>
        <begin position="220"/>
        <end position="245"/>
    </location>
</feature>
<evidence type="ECO:0000313" key="3">
    <source>
        <dbReference type="Proteomes" id="UP001069802"/>
    </source>
</evidence>
<reference evidence="2" key="1">
    <citation type="submission" date="2022-12" db="EMBL/GenBank/DDBJ databases">
        <title>Bacterial isolates from different developmental stages of Nematostella vectensis.</title>
        <authorList>
            <person name="Fraune S."/>
        </authorList>
    </citation>
    <scope>NUCLEOTIDE SEQUENCE</scope>
    <source>
        <strain evidence="2">G21630-S1</strain>
    </source>
</reference>
<keyword evidence="3" id="KW-1185">Reference proteome</keyword>
<evidence type="ECO:0000256" key="1">
    <source>
        <dbReference type="SAM" id="Phobius"/>
    </source>
</evidence>